<reference evidence="2 3" key="1">
    <citation type="submission" date="2022-03" db="EMBL/GenBank/DDBJ databases">
        <title>Complete genome analysis of Roseomonas KG 17.1 : a prolific producer of plant growth promoters.</title>
        <authorList>
            <person name="Saadouli I."/>
            <person name="Najjari A."/>
            <person name="Mosbah A."/>
            <person name="Ouzari H.I."/>
        </authorList>
    </citation>
    <scope>NUCLEOTIDE SEQUENCE [LARGE SCALE GENOMIC DNA]</scope>
    <source>
        <strain evidence="2 3">KG17-1</strain>
    </source>
</reference>
<dbReference type="Proteomes" id="UP001201985">
    <property type="component" value="Unassembled WGS sequence"/>
</dbReference>
<dbReference type="Gene3D" id="3.40.190.150">
    <property type="entry name" value="Bordetella uptake gene, domain 1"/>
    <property type="match status" value="1"/>
</dbReference>
<feature type="region of interest" description="Disordered" evidence="1">
    <location>
        <begin position="1"/>
        <end position="25"/>
    </location>
</feature>
<proteinExistence type="predicted"/>
<gene>
    <name evidence="2" type="ORF">MON41_18210</name>
</gene>
<evidence type="ECO:0000313" key="3">
    <source>
        <dbReference type="Proteomes" id="UP001201985"/>
    </source>
</evidence>
<evidence type="ECO:0000256" key="1">
    <source>
        <dbReference type="SAM" id="MobiDB-lite"/>
    </source>
</evidence>
<name>A0ABS9W8L3_9PROT</name>
<evidence type="ECO:0000313" key="2">
    <source>
        <dbReference type="EMBL" id="MCI0755631.1"/>
    </source>
</evidence>
<dbReference type="InterPro" id="IPR042100">
    <property type="entry name" value="Bug_dom1"/>
</dbReference>
<organism evidence="2 3">
    <name type="scientific">Teichococcus vastitatis</name>
    <dbReference type="NCBI Taxonomy" id="2307076"/>
    <lineage>
        <taxon>Bacteria</taxon>
        <taxon>Pseudomonadati</taxon>
        <taxon>Pseudomonadota</taxon>
        <taxon>Alphaproteobacteria</taxon>
        <taxon>Acetobacterales</taxon>
        <taxon>Roseomonadaceae</taxon>
        <taxon>Roseomonas</taxon>
    </lineage>
</organism>
<sequence length="98" mass="10458">MPRILRSAAAGHQRHRTGGALPQAPTFAEAGLPSFEPNVSYRLVSAMRDALAEPDMRQFLDGLGALSGGQGSQQAATILATETEQWREIAVSGGIKRR</sequence>
<comment type="caution">
    <text evidence="2">The sequence shown here is derived from an EMBL/GenBank/DDBJ whole genome shotgun (WGS) entry which is preliminary data.</text>
</comment>
<protein>
    <recommendedName>
        <fullName evidence="4">Tripartite tricarboxylate transporter family receptor</fullName>
    </recommendedName>
</protein>
<accession>A0ABS9W8L3</accession>
<evidence type="ECO:0008006" key="4">
    <source>
        <dbReference type="Google" id="ProtNLM"/>
    </source>
</evidence>
<keyword evidence="3" id="KW-1185">Reference proteome</keyword>
<dbReference type="EMBL" id="JALBUU010000039">
    <property type="protein sequence ID" value="MCI0755631.1"/>
    <property type="molecule type" value="Genomic_DNA"/>
</dbReference>